<comment type="caution">
    <text evidence="9">The sequence shown here is derived from an EMBL/GenBank/DDBJ whole genome shotgun (WGS) entry which is preliminary data.</text>
</comment>
<comment type="subcellular location">
    <subcellularLocation>
        <location evidence="2">Cell membrane</location>
    </subcellularLocation>
</comment>
<dbReference type="Proteomes" id="UP000653305">
    <property type="component" value="Unassembled WGS sequence"/>
</dbReference>
<feature type="region of interest" description="Disordered" evidence="8">
    <location>
        <begin position="1"/>
        <end position="29"/>
    </location>
</feature>
<evidence type="ECO:0000256" key="4">
    <source>
        <dbReference type="ARBA" id="ARBA00022448"/>
    </source>
</evidence>
<evidence type="ECO:0000256" key="1">
    <source>
        <dbReference type="ARBA" id="ARBA00002281"/>
    </source>
</evidence>
<evidence type="ECO:0000256" key="3">
    <source>
        <dbReference type="ARBA" id="ARBA00010067"/>
    </source>
</evidence>
<gene>
    <name evidence="9" type="ORF">PHJA_001280800</name>
</gene>
<dbReference type="PANTHER" id="PTHR33541:SF12">
    <property type="entry name" value="PROTEIN BIG GRAIN 1-LIKE A"/>
    <property type="match status" value="1"/>
</dbReference>
<dbReference type="EMBL" id="BMAC01000242">
    <property type="protein sequence ID" value="GFP91368.1"/>
    <property type="molecule type" value="Genomic_DNA"/>
</dbReference>
<comment type="function">
    <text evidence="1">Involved in auxin transport. Regulator of the auxin signaling pathway.</text>
</comment>
<organism evidence="9 10">
    <name type="scientific">Phtheirospermum japonicum</name>
    <dbReference type="NCBI Taxonomy" id="374723"/>
    <lineage>
        <taxon>Eukaryota</taxon>
        <taxon>Viridiplantae</taxon>
        <taxon>Streptophyta</taxon>
        <taxon>Embryophyta</taxon>
        <taxon>Tracheophyta</taxon>
        <taxon>Spermatophyta</taxon>
        <taxon>Magnoliopsida</taxon>
        <taxon>eudicotyledons</taxon>
        <taxon>Gunneridae</taxon>
        <taxon>Pentapetalae</taxon>
        <taxon>asterids</taxon>
        <taxon>lamiids</taxon>
        <taxon>Lamiales</taxon>
        <taxon>Orobanchaceae</taxon>
        <taxon>Orobanchaceae incertae sedis</taxon>
        <taxon>Phtheirospermum</taxon>
    </lineage>
</organism>
<keyword evidence="7" id="KW-0927">Auxin signaling pathway</keyword>
<comment type="similarity">
    <text evidence="3">Belongs to the BIG GRAIN 1 (BG1) plant protein family.</text>
</comment>
<dbReference type="OrthoDB" id="680041at2759"/>
<feature type="compositionally biased region" description="Basic and acidic residues" evidence="8">
    <location>
        <begin position="7"/>
        <end position="16"/>
    </location>
</feature>
<dbReference type="GO" id="GO:0009734">
    <property type="term" value="P:auxin-activated signaling pathway"/>
    <property type="evidence" value="ECO:0007669"/>
    <property type="project" value="UniProtKB-KW"/>
</dbReference>
<evidence type="ECO:0000256" key="8">
    <source>
        <dbReference type="SAM" id="MobiDB-lite"/>
    </source>
</evidence>
<sequence>MYYSTDKPSREEDYKYKPRKPHRNTPSFSSTLLDEIYNSIDGSEQKANGLKMFDEKPLRKQSNFSNLRDEESTAKVKVAVRRRISLMSELEKSALQERDLLFFSSTNANASDSLSSEFINSKKIKSKATSSCFVLPDDHRRSKTENDSTTKAKSTVYNKVYANLRKVKQPISPGGKLTSFINSLFEKKSKKGGDKVVQQEDPSVSMRDGMQRTVRFHHNGKPPPPEAAMANHVFKSTMFRGIQDGGGDDDDDFSDASSDLFELDHKAMFGKTRFCV</sequence>
<dbReference type="InterPro" id="IPR039621">
    <property type="entry name" value="BG1-like"/>
</dbReference>
<evidence type="ECO:0000256" key="6">
    <source>
        <dbReference type="ARBA" id="ARBA00023136"/>
    </source>
</evidence>
<dbReference type="GO" id="GO:0005886">
    <property type="term" value="C:plasma membrane"/>
    <property type="evidence" value="ECO:0007669"/>
    <property type="project" value="UniProtKB-SubCell"/>
</dbReference>
<dbReference type="PANTHER" id="PTHR33541">
    <property type="entry name" value="PROTEIN BIG GRAIN 1-LIKE A-RELATED"/>
    <property type="match status" value="1"/>
</dbReference>
<keyword evidence="6" id="KW-0472">Membrane</keyword>
<reference evidence="9" key="1">
    <citation type="submission" date="2020-07" db="EMBL/GenBank/DDBJ databases">
        <title>Ethylene signaling mediates host invasion by parasitic plants.</title>
        <authorList>
            <person name="Yoshida S."/>
        </authorList>
    </citation>
    <scope>NUCLEOTIDE SEQUENCE</scope>
    <source>
        <strain evidence="9">Okayama</strain>
    </source>
</reference>
<dbReference type="AlphaFoldDB" id="A0A830C2L5"/>
<keyword evidence="10" id="KW-1185">Reference proteome</keyword>
<evidence type="ECO:0000313" key="10">
    <source>
        <dbReference type="Proteomes" id="UP000653305"/>
    </source>
</evidence>
<evidence type="ECO:0000256" key="2">
    <source>
        <dbReference type="ARBA" id="ARBA00004236"/>
    </source>
</evidence>
<proteinExistence type="inferred from homology"/>
<keyword evidence="5" id="KW-1003">Cell membrane</keyword>
<evidence type="ECO:0000256" key="7">
    <source>
        <dbReference type="ARBA" id="ARBA00023294"/>
    </source>
</evidence>
<protein>
    <submittedName>
        <fullName evidence="9">Uncharacterized protein</fullName>
    </submittedName>
</protein>
<evidence type="ECO:0000256" key="5">
    <source>
        <dbReference type="ARBA" id="ARBA00022475"/>
    </source>
</evidence>
<accession>A0A830C2L5</accession>
<evidence type="ECO:0000313" key="9">
    <source>
        <dbReference type="EMBL" id="GFP91368.1"/>
    </source>
</evidence>
<keyword evidence="4" id="KW-0813">Transport</keyword>
<name>A0A830C2L5_9LAMI</name>